<evidence type="ECO:0000313" key="1">
    <source>
        <dbReference type="EMBL" id="MCY9599150.1"/>
    </source>
</evidence>
<name>A0A410WT85_9BACL</name>
<dbReference type="Proteomes" id="UP000288943">
    <property type="component" value="Chromosome"/>
</dbReference>
<dbReference type="KEGG" id="pchi:PC41400_08000"/>
<accession>A0A410WT85</accession>
<evidence type="ECO:0000313" key="3">
    <source>
        <dbReference type="Proteomes" id="UP000288943"/>
    </source>
</evidence>
<sequence>MQGKQDLSSLEELLSGSIDQLDRLLINIMTTVKENGFESDVFEKASSDNEISIDTLEYLIHVNKYIDEREEEYE</sequence>
<gene>
    <name evidence="1" type="ORF">M5X16_25660</name>
    <name evidence="2" type="ORF">PC41400_08000</name>
</gene>
<dbReference type="Proteomes" id="UP001527202">
    <property type="component" value="Unassembled WGS sequence"/>
</dbReference>
<proteinExistence type="predicted"/>
<evidence type="ECO:0000313" key="2">
    <source>
        <dbReference type="EMBL" id="QAV17609.1"/>
    </source>
</evidence>
<organism evidence="2 3">
    <name type="scientific">Paenibacillus chitinolyticus</name>
    <dbReference type="NCBI Taxonomy" id="79263"/>
    <lineage>
        <taxon>Bacteria</taxon>
        <taxon>Bacillati</taxon>
        <taxon>Bacillota</taxon>
        <taxon>Bacilli</taxon>
        <taxon>Bacillales</taxon>
        <taxon>Paenibacillaceae</taxon>
        <taxon>Paenibacillus</taxon>
    </lineage>
</organism>
<dbReference type="AlphaFoldDB" id="A0A410WT85"/>
<dbReference type="EMBL" id="JAMDMJ010000039">
    <property type="protein sequence ID" value="MCY9599150.1"/>
    <property type="molecule type" value="Genomic_DNA"/>
</dbReference>
<evidence type="ECO:0000313" key="4">
    <source>
        <dbReference type="Proteomes" id="UP001527202"/>
    </source>
</evidence>
<dbReference type="RefSeq" id="WP_042229117.1">
    <property type="nucleotide sequence ID" value="NZ_CP026520.1"/>
</dbReference>
<reference evidence="2 3" key="1">
    <citation type="submission" date="2018-01" db="EMBL/GenBank/DDBJ databases">
        <title>The whole genome sequencing and assembly of Paenibacillus chitinolyticus KCCM 41400 strain.</title>
        <authorList>
            <person name="Kim J.-Y."/>
            <person name="Park M.-K."/>
            <person name="Lee Y.-J."/>
            <person name="Yi H."/>
            <person name="Bahn Y.-S."/>
            <person name="Kim J.F."/>
            <person name="Lee D.-W."/>
        </authorList>
    </citation>
    <scope>NUCLEOTIDE SEQUENCE [LARGE SCALE GENOMIC DNA]</scope>
    <source>
        <strain evidence="2 3">KCCM 41400</strain>
    </source>
</reference>
<reference evidence="1 4" key="2">
    <citation type="submission" date="2022-05" db="EMBL/GenBank/DDBJ databases">
        <title>Genome Sequencing of Bee-Associated Microbes.</title>
        <authorList>
            <person name="Dunlap C."/>
        </authorList>
    </citation>
    <scope>NUCLEOTIDE SEQUENCE [LARGE SCALE GENOMIC DNA]</scope>
    <source>
        <strain evidence="1 4">NRRL B-23120</strain>
    </source>
</reference>
<dbReference type="GeneID" id="95374754"/>
<dbReference type="EMBL" id="CP026520">
    <property type="protein sequence ID" value="QAV17609.1"/>
    <property type="molecule type" value="Genomic_DNA"/>
</dbReference>
<keyword evidence="4" id="KW-1185">Reference proteome</keyword>
<protein>
    <submittedName>
        <fullName evidence="2">Uncharacterized protein</fullName>
    </submittedName>
</protein>